<evidence type="ECO:0000313" key="2">
    <source>
        <dbReference type="EMBL" id="GAT67027.1"/>
    </source>
</evidence>
<comment type="caution">
    <text evidence="2">The sequence shown here is derived from an EMBL/GenBank/DDBJ whole genome shotgun (WGS) entry which is preliminary data.</text>
</comment>
<reference evidence="2 3" key="1">
    <citation type="journal article" date="2016" name="Genome Announc.">
        <title>Draft Genome Sequence of Planomonospora sphaerica JCM9374, a Rare Actinomycete.</title>
        <authorList>
            <person name="Dohra H."/>
            <person name="Suzuki T."/>
            <person name="Inoue Y."/>
            <person name="Kodani S."/>
        </authorList>
    </citation>
    <scope>NUCLEOTIDE SEQUENCE [LARGE SCALE GENOMIC DNA]</scope>
    <source>
        <strain evidence="2 3">JCM 9374</strain>
    </source>
</reference>
<accession>A0A171CPL5</accession>
<sequence>MTSAPSPASAPPAVPPRTTGLVIVDNAGDDLAATRHLNALGHLADGRAIVRPTPGASDLPTLGLDVLVALGKHPHAARNERVTDGWTISRAWLEGAGVTDVIVDRAHLLTAEQAAALAALAAEAEATLWLLWSDSDPLQTPAVHQAQQALQAPAEVIDLWEFHQRLPAPARPPLAAGPGQESVWPPLPAADFTTFLAACRRRLARADFAQVHAIYHDAADATDDWLEAITLTGQRTAPPIGAITGWLRDHTVGCAPTPQTALIRLRAVQAALFVHGILLRWQADALGADPARRLLGDLTPHIAARLHRICRTDAAAATTLALHLNHRCRDFDLLRLADVAPDGSAIRTPALEPGGLWAASYPRYPGDKIKHPRHIDDVTWAEFAFTEPIRIPEHARPIFAAHRAWRRQCGASETDPYFVHRKEPKRRPPAAMLNSLVKRTCATLGLDPFWMHGRNCIYGTDIGVTHRTIGWTVERGLTVHPLAPVRDIGLPRPRQPRGERTRWARRPIA</sequence>
<feature type="region of interest" description="Disordered" evidence="1">
    <location>
        <begin position="490"/>
        <end position="509"/>
    </location>
</feature>
<proteinExistence type="predicted"/>
<protein>
    <submittedName>
        <fullName evidence="2">Uncharacterized protein</fullName>
    </submittedName>
</protein>
<dbReference type="Proteomes" id="UP000077701">
    <property type="component" value="Unassembled WGS sequence"/>
</dbReference>
<name>A0A171CPL5_9ACTN</name>
<gene>
    <name evidence="2" type="ORF">PS9374_02680</name>
</gene>
<reference evidence="3" key="2">
    <citation type="submission" date="2016-04" db="EMBL/GenBank/DDBJ databases">
        <title>Planomonospora sphaerica JCM9374 whole genome shotgun sequence.</title>
        <authorList>
            <person name="Suzuki T."/>
            <person name="Dohra H."/>
            <person name="Kodani S."/>
        </authorList>
    </citation>
    <scope>NUCLEOTIDE SEQUENCE [LARGE SCALE GENOMIC DNA]</scope>
    <source>
        <strain evidence="3">JCM 9374</strain>
    </source>
</reference>
<dbReference type="RefSeq" id="WP_231647328.1">
    <property type="nucleotide sequence ID" value="NZ_BDCX01000006.1"/>
</dbReference>
<keyword evidence="3" id="KW-1185">Reference proteome</keyword>
<dbReference type="STRING" id="161355.PS9374_02680"/>
<dbReference type="EMBL" id="BDCX01000006">
    <property type="protein sequence ID" value="GAT67027.1"/>
    <property type="molecule type" value="Genomic_DNA"/>
</dbReference>
<evidence type="ECO:0000313" key="3">
    <source>
        <dbReference type="Proteomes" id="UP000077701"/>
    </source>
</evidence>
<organism evidence="2 3">
    <name type="scientific">Planomonospora sphaerica</name>
    <dbReference type="NCBI Taxonomy" id="161355"/>
    <lineage>
        <taxon>Bacteria</taxon>
        <taxon>Bacillati</taxon>
        <taxon>Actinomycetota</taxon>
        <taxon>Actinomycetes</taxon>
        <taxon>Streptosporangiales</taxon>
        <taxon>Streptosporangiaceae</taxon>
        <taxon>Planomonospora</taxon>
    </lineage>
</organism>
<dbReference type="AlphaFoldDB" id="A0A171CPL5"/>
<evidence type="ECO:0000256" key="1">
    <source>
        <dbReference type="SAM" id="MobiDB-lite"/>
    </source>
</evidence>